<protein>
    <submittedName>
        <fullName evidence="2">Uncharacterized protein</fullName>
    </submittedName>
</protein>
<proteinExistence type="predicted"/>
<organism evidence="2 3">
    <name type="scientific">Mycena maculata</name>
    <dbReference type="NCBI Taxonomy" id="230809"/>
    <lineage>
        <taxon>Eukaryota</taxon>
        <taxon>Fungi</taxon>
        <taxon>Dikarya</taxon>
        <taxon>Basidiomycota</taxon>
        <taxon>Agaricomycotina</taxon>
        <taxon>Agaricomycetes</taxon>
        <taxon>Agaricomycetidae</taxon>
        <taxon>Agaricales</taxon>
        <taxon>Marasmiineae</taxon>
        <taxon>Mycenaceae</taxon>
        <taxon>Mycena</taxon>
    </lineage>
</organism>
<keyword evidence="3" id="KW-1185">Reference proteome</keyword>
<gene>
    <name evidence="2" type="ORF">DFH07DRAFT_764424</name>
</gene>
<dbReference type="Proteomes" id="UP001215280">
    <property type="component" value="Unassembled WGS sequence"/>
</dbReference>
<evidence type="ECO:0000313" key="3">
    <source>
        <dbReference type="Proteomes" id="UP001215280"/>
    </source>
</evidence>
<feature type="region of interest" description="Disordered" evidence="1">
    <location>
        <begin position="206"/>
        <end position="230"/>
    </location>
</feature>
<evidence type="ECO:0000256" key="1">
    <source>
        <dbReference type="SAM" id="MobiDB-lite"/>
    </source>
</evidence>
<reference evidence="2" key="1">
    <citation type="submission" date="2023-03" db="EMBL/GenBank/DDBJ databases">
        <title>Massive genome expansion in bonnet fungi (Mycena s.s.) driven by repeated elements and novel gene families across ecological guilds.</title>
        <authorList>
            <consortium name="Lawrence Berkeley National Laboratory"/>
            <person name="Harder C.B."/>
            <person name="Miyauchi S."/>
            <person name="Viragh M."/>
            <person name="Kuo A."/>
            <person name="Thoen E."/>
            <person name="Andreopoulos B."/>
            <person name="Lu D."/>
            <person name="Skrede I."/>
            <person name="Drula E."/>
            <person name="Henrissat B."/>
            <person name="Morin E."/>
            <person name="Kohler A."/>
            <person name="Barry K."/>
            <person name="LaButti K."/>
            <person name="Morin E."/>
            <person name="Salamov A."/>
            <person name="Lipzen A."/>
            <person name="Mereny Z."/>
            <person name="Hegedus B."/>
            <person name="Baldrian P."/>
            <person name="Stursova M."/>
            <person name="Weitz H."/>
            <person name="Taylor A."/>
            <person name="Grigoriev I.V."/>
            <person name="Nagy L.G."/>
            <person name="Martin F."/>
            <person name="Kauserud H."/>
        </authorList>
    </citation>
    <scope>NUCLEOTIDE SEQUENCE</scope>
    <source>
        <strain evidence="2">CBHHK188m</strain>
    </source>
</reference>
<dbReference type="AlphaFoldDB" id="A0AAD7KD08"/>
<sequence>MFKKRSTVRRVFETVVYEEESPIQVKMVKMDDDAKKSDPCDLSQERKVQVADVHKHAVNLPAYYGPITAYLQLAVVEYTVALLVLIHELHNVVRLDRVGILKAQHCRGVIDRPQEVPPKAGPEKWLFEAENACLKDPDEWLFEAGFEENLGPAFDGASRGLIDSGVEMARFGPEIGSNMDWTELNTKFRCSVQRTVNLNRTFVSTFSQEEGGSNREPNLNLRPTSNTKFP</sequence>
<name>A0AAD7KD08_9AGAR</name>
<dbReference type="EMBL" id="JARJLG010000003">
    <property type="protein sequence ID" value="KAJ7782256.1"/>
    <property type="molecule type" value="Genomic_DNA"/>
</dbReference>
<evidence type="ECO:0000313" key="2">
    <source>
        <dbReference type="EMBL" id="KAJ7782256.1"/>
    </source>
</evidence>
<accession>A0AAD7KD08</accession>
<comment type="caution">
    <text evidence="2">The sequence shown here is derived from an EMBL/GenBank/DDBJ whole genome shotgun (WGS) entry which is preliminary data.</text>
</comment>